<evidence type="ECO:0000313" key="2">
    <source>
        <dbReference type="Proteomes" id="UP001230220"/>
    </source>
</evidence>
<dbReference type="RefSeq" id="WP_307406886.1">
    <property type="nucleotide sequence ID" value="NZ_JAUSUR010000002.1"/>
</dbReference>
<dbReference type="EMBL" id="JAUSUR010000002">
    <property type="protein sequence ID" value="MDQ0360752.1"/>
    <property type="molecule type" value="Genomic_DNA"/>
</dbReference>
<sequence>MKKTNYSLEELINKNKGIITFEQVKRHNILYYEIQTMLKDGMLVKECSGIYHKPKIYVDEYFMLQYRYPKGIYSLDTALWLHGLSLTVPSKPIMSFLYGTNTKLIKENGIKPVVLRKNYEEGIINIKRHGNQIINIYEIERTLVECLRPIYRIDIQIITTAFKMYAQEHKINYIKLQMYAKMFKVESKVRSYLEVLD</sequence>
<keyword evidence="2" id="KW-1185">Reference proteome</keyword>
<name>A0ABU0E1J0_9FIRM</name>
<evidence type="ECO:0000313" key="1">
    <source>
        <dbReference type="EMBL" id="MDQ0360752.1"/>
    </source>
</evidence>
<protein>
    <recommendedName>
        <fullName evidence="3">Abortive infection protein AbiGI</fullName>
    </recommendedName>
</protein>
<proteinExistence type="predicted"/>
<comment type="caution">
    <text evidence="1">The sequence shown here is derived from an EMBL/GenBank/DDBJ whole genome shotgun (WGS) entry which is preliminary data.</text>
</comment>
<organism evidence="1 2">
    <name type="scientific">Breznakia pachnodae</name>
    <dbReference type="NCBI Taxonomy" id="265178"/>
    <lineage>
        <taxon>Bacteria</taxon>
        <taxon>Bacillati</taxon>
        <taxon>Bacillota</taxon>
        <taxon>Erysipelotrichia</taxon>
        <taxon>Erysipelotrichales</taxon>
        <taxon>Erysipelotrichaceae</taxon>
        <taxon>Breznakia</taxon>
    </lineage>
</organism>
<reference evidence="1 2" key="1">
    <citation type="submission" date="2023-07" db="EMBL/GenBank/DDBJ databases">
        <title>Genomic Encyclopedia of Type Strains, Phase IV (KMG-IV): sequencing the most valuable type-strain genomes for metagenomic binning, comparative biology and taxonomic classification.</title>
        <authorList>
            <person name="Goeker M."/>
        </authorList>
    </citation>
    <scope>NUCLEOTIDE SEQUENCE [LARGE SCALE GENOMIC DNA]</scope>
    <source>
        <strain evidence="1 2">DSM 16784</strain>
    </source>
</reference>
<accession>A0ABU0E1J0</accession>
<dbReference type="Proteomes" id="UP001230220">
    <property type="component" value="Unassembled WGS sequence"/>
</dbReference>
<evidence type="ECO:0008006" key="3">
    <source>
        <dbReference type="Google" id="ProtNLM"/>
    </source>
</evidence>
<gene>
    <name evidence="1" type="ORF">J2S15_001497</name>
</gene>